<dbReference type="PANTHER" id="PTHR31690">
    <property type="entry name" value="FUCOSE MUTAROTASE"/>
    <property type="match status" value="1"/>
</dbReference>
<dbReference type="AlphaFoldDB" id="A0A3A6U347"/>
<evidence type="ECO:0000256" key="1">
    <source>
        <dbReference type="ARBA" id="ARBA00000223"/>
    </source>
</evidence>
<dbReference type="InterPro" id="IPR050443">
    <property type="entry name" value="RbsD/FucU_mutarotase"/>
</dbReference>
<dbReference type="EMBL" id="QYYH01000022">
    <property type="protein sequence ID" value="RJY18445.1"/>
    <property type="molecule type" value="Genomic_DNA"/>
</dbReference>
<dbReference type="OrthoDB" id="7947972at2"/>
<dbReference type="GO" id="GO:0036373">
    <property type="term" value="F:L-fucose mutarotase activity"/>
    <property type="evidence" value="ECO:0007669"/>
    <property type="project" value="UniProtKB-EC"/>
</dbReference>
<dbReference type="SUPFAM" id="SSF102546">
    <property type="entry name" value="RbsD-like"/>
    <property type="match status" value="1"/>
</dbReference>
<reference evidence="4 5" key="1">
    <citation type="submission" date="2018-09" db="EMBL/GenBank/DDBJ databases">
        <title>Phylogeny of the Shewanellaceae, and recommendation for two new genera, Pseudoshewanella and Parashewanella.</title>
        <authorList>
            <person name="Wang G."/>
        </authorList>
    </citation>
    <scope>NUCLEOTIDE SEQUENCE [LARGE SCALE GENOMIC DNA]</scope>
    <source>
        <strain evidence="4 5">KCTC 22492</strain>
    </source>
</reference>
<evidence type="ECO:0000313" key="4">
    <source>
        <dbReference type="EMBL" id="RJY18445.1"/>
    </source>
</evidence>
<accession>A0A3A6U347</accession>
<organism evidence="4 5">
    <name type="scientific">Parashewanella spongiae</name>
    <dbReference type="NCBI Taxonomy" id="342950"/>
    <lineage>
        <taxon>Bacteria</taxon>
        <taxon>Pseudomonadati</taxon>
        <taxon>Pseudomonadota</taxon>
        <taxon>Gammaproteobacteria</taxon>
        <taxon>Alteromonadales</taxon>
        <taxon>Shewanellaceae</taxon>
        <taxon>Parashewanella</taxon>
    </lineage>
</organism>
<evidence type="ECO:0000313" key="5">
    <source>
        <dbReference type="Proteomes" id="UP000273022"/>
    </source>
</evidence>
<dbReference type="Proteomes" id="UP000273022">
    <property type="component" value="Unassembled WGS sequence"/>
</dbReference>
<name>A0A3A6U347_9GAMM</name>
<comment type="catalytic activity">
    <reaction evidence="1">
        <text>beta-D-ribopyranose = beta-D-ribofuranose</text>
        <dbReference type="Rhea" id="RHEA:25432"/>
        <dbReference type="ChEBI" id="CHEBI:27476"/>
        <dbReference type="ChEBI" id="CHEBI:47002"/>
        <dbReference type="EC" id="5.4.99.62"/>
    </reaction>
</comment>
<comment type="catalytic activity">
    <reaction evidence="3">
        <text>alpha-L-fucose = beta-L-fucose</text>
        <dbReference type="Rhea" id="RHEA:25580"/>
        <dbReference type="ChEBI" id="CHEBI:42548"/>
        <dbReference type="ChEBI" id="CHEBI:42589"/>
        <dbReference type="EC" id="5.1.3.29"/>
    </reaction>
</comment>
<dbReference type="InterPro" id="IPR007721">
    <property type="entry name" value="RbsD_FucU"/>
</dbReference>
<evidence type="ECO:0000256" key="3">
    <source>
        <dbReference type="ARBA" id="ARBA00036324"/>
    </source>
</evidence>
<dbReference type="InterPro" id="IPR023750">
    <property type="entry name" value="RbsD-like_sf"/>
</dbReference>
<keyword evidence="5" id="KW-1185">Reference proteome</keyword>
<proteinExistence type="predicted"/>
<comment type="caution">
    <text evidence="4">The sequence shown here is derived from an EMBL/GenBank/DDBJ whole genome shotgun (WGS) entry which is preliminary data.</text>
</comment>
<dbReference type="GO" id="GO:0042806">
    <property type="term" value="F:fucose binding"/>
    <property type="evidence" value="ECO:0007669"/>
    <property type="project" value="TreeGrafter"/>
</dbReference>
<dbReference type="GO" id="GO:0062193">
    <property type="term" value="F:D-ribose pyranase activity"/>
    <property type="evidence" value="ECO:0007669"/>
    <property type="project" value="UniProtKB-EC"/>
</dbReference>
<evidence type="ECO:0000256" key="2">
    <source>
        <dbReference type="ARBA" id="ARBA00023235"/>
    </source>
</evidence>
<dbReference type="Gene3D" id="3.40.1650.10">
    <property type="entry name" value="RbsD-like domain"/>
    <property type="match status" value="1"/>
</dbReference>
<protein>
    <submittedName>
        <fullName evidence="4">Ribose ABC transporter</fullName>
    </submittedName>
</protein>
<dbReference type="RefSeq" id="WP_121852605.1">
    <property type="nucleotide sequence ID" value="NZ_CP037952.1"/>
</dbReference>
<sequence length="142" mass="15341">MLLNINPILTPDILHSLRSMGHGDTLAIVDANFPANSNHDEVITLAGLSVTTVLEAVLSVLPLDTFVAAPCCTMKVVDKPDAVPEIVNDFKTIVSQSPSKGSPFESLERHAFYQAAKDCFTIIQTGETRLYGNIIVTKGIIF</sequence>
<dbReference type="Pfam" id="PF05025">
    <property type="entry name" value="RbsD_FucU"/>
    <property type="match status" value="1"/>
</dbReference>
<keyword evidence="2" id="KW-0413">Isomerase</keyword>
<dbReference type="PANTHER" id="PTHR31690:SF4">
    <property type="entry name" value="FUCOSE MUTAROTASE"/>
    <property type="match status" value="1"/>
</dbReference>
<gene>
    <name evidence="4" type="ORF">D5R81_05265</name>
</gene>
<dbReference type="GO" id="GO:0006004">
    <property type="term" value="P:fucose metabolic process"/>
    <property type="evidence" value="ECO:0007669"/>
    <property type="project" value="TreeGrafter"/>
</dbReference>